<keyword evidence="2" id="KW-0547">Nucleotide-binding</keyword>
<sequence length="363" mass="42488">MDIKKYYERQISLSEWFEKLNYKSSTEFRLEDNEKRERLRFLKSVIGVPFDEPVQFDAIDLTKNTKRFEKYYQKHSEEYCALRLIPKDPELPKLRMRGLIIRKAYEWFKEQEINPVKYRAEFIPHSEKPLWSTIFIVNKNGIIGEIIRGMHNQLSQGLFDANKPILFSYDFKKLKLDTPNKDAEEELRKIIDYLCVDDIKKKNKIKKELGVKFHKNHIEGYFETISVEEFGLWFIDFNRILGKIYKDFTLNIKDANKKHQANSRIIYGRSASKGVVTGKVKFLNDDTVFNNTFGKGEILVCEMTTPDYIIHIKKAIAIITDKGGVLCHAAIIAREFNASEILKDGNIVEVNANEGIITILKRD</sequence>
<dbReference type="PANTHER" id="PTHR43030">
    <property type="entry name" value="PHOSPHOENOLPYRUVATE SYNTHASE"/>
    <property type="match status" value="1"/>
</dbReference>
<feature type="domain" description="PEP-utilising enzyme mobile" evidence="4">
    <location>
        <begin position="295"/>
        <end position="358"/>
    </location>
</feature>
<dbReference type="InterPro" id="IPR008279">
    <property type="entry name" value="PEP-util_enz_mobile_dom"/>
</dbReference>
<evidence type="ECO:0000313" key="6">
    <source>
        <dbReference type="Proteomes" id="UP000033944"/>
    </source>
</evidence>
<organism evidence="5 6">
    <name type="scientific">Candidatus Woesebacteria bacterium GW2011_GWB1_38_8b</name>
    <dbReference type="NCBI Taxonomy" id="1618571"/>
    <lineage>
        <taxon>Bacteria</taxon>
        <taxon>Candidatus Woeseibacteriota</taxon>
    </lineage>
</organism>
<proteinExistence type="inferred from homology"/>
<evidence type="ECO:0000313" key="5">
    <source>
        <dbReference type="EMBL" id="KKQ86331.1"/>
    </source>
</evidence>
<dbReference type="Gene3D" id="3.50.30.10">
    <property type="entry name" value="Phosphohistidine domain"/>
    <property type="match status" value="1"/>
</dbReference>
<evidence type="ECO:0000256" key="2">
    <source>
        <dbReference type="ARBA" id="ARBA00022741"/>
    </source>
</evidence>
<comment type="similarity">
    <text evidence="1">Belongs to the PEP-utilizing enzyme family.</text>
</comment>
<dbReference type="SUPFAM" id="SSF52009">
    <property type="entry name" value="Phosphohistidine domain"/>
    <property type="match status" value="1"/>
</dbReference>
<dbReference type="InterPro" id="IPR036637">
    <property type="entry name" value="Phosphohistidine_dom_sf"/>
</dbReference>
<protein>
    <recommendedName>
        <fullName evidence="4">PEP-utilising enzyme mobile domain-containing protein</fullName>
    </recommendedName>
</protein>
<comment type="caution">
    <text evidence="5">The sequence shown here is derived from an EMBL/GenBank/DDBJ whole genome shotgun (WGS) entry which is preliminary data.</text>
</comment>
<dbReference type="AlphaFoldDB" id="A0A0G0PAJ5"/>
<dbReference type="InterPro" id="IPR006319">
    <property type="entry name" value="PEP_synth"/>
</dbReference>
<dbReference type="GO" id="GO:0008986">
    <property type="term" value="F:pyruvate, water dikinase activity"/>
    <property type="evidence" value="ECO:0007669"/>
    <property type="project" value="InterPro"/>
</dbReference>
<keyword evidence="3" id="KW-0067">ATP-binding</keyword>
<dbReference type="GO" id="GO:0005524">
    <property type="term" value="F:ATP binding"/>
    <property type="evidence" value="ECO:0007669"/>
    <property type="project" value="UniProtKB-KW"/>
</dbReference>
<dbReference type="PANTHER" id="PTHR43030:SF1">
    <property type="entry name" value="PHOSPHOENOLPYRUVATE SYNTHASE"/>
    <property type="match status" value="1"/>
</dbReference>
<evidence type="ECO:0000259" key="4">
    <source>
        <dbReference type="Pfam" id="PF00391"/>
    </source>
</evidence>
<evidence type="ECO:0000256" key="1">
    <source>
        <dbReference type="ARBA" id="ARBA00007837"/>
    </source>
</evidence>
<dbReference type="Proteomes" id="UP000033944">
    <property type="component" value="Unassembled WGS sequence"/>
</dbReference>
<dbReference type="Pfam" id="PF00391">
    <property type="entry name" value="PEP-utilizers"/>
    <property type="match status" value="1"/>
</dbReference>
<accession>A0A0G0PAJ5</accession>
<name>A0A0G0PAJ5_9BACT</name>
<gene>
    <name evidence="5" type="ORF">UT10_C0029G0011</name>
</gene>
<evidence type="ECO:0000256" key="3">
    <source>
        <dbReference type="ARBA" id="ARBA00022840"/>
    </source>
</evidence>
<reference evidence="5 6" key="1">
    <citation type="journal article" date="2015" name="Nature">
        <title>rRNA introns, odd ribosomes, and small enigmatic genomes across a large radiation of phyla.</title>
        <authorList>
            <person name="Brown C.T."/>
            <person name="Hug L.A."/>
            <person name="Thomas B.C."/>
            <person name="Sharon I."/>
            <person name="Castelle C.J."/>
            <person name="Singh A."/>
            <person name="Wilkins M.J."/>
            <person name="Williams K.H."/>
            <person name="Banfield J.F."/>
        </authorList>
    </citation>
    <scope>NUCLEOTIDE SEQUENCE [LARGE SCALE GENOMIC DNA]</scope>
</reference>
<dbReference type="EMBL" id="LBVN01000029">
    <property type="protein sequence ID" value="KKQ86331.1"/>
    <property type="molecule type" value="Genomic_DNA"/>
</dbReference>